<evidence type="ECO:0000256" key="2">
    <source>
        <dbReference type="SAM" id="Phobius"/>
    </source>
</evidence>
<feature type="signal peptide" evidence="3">
    <location>
        <begin position="1"/>
        <end position="25"/>
    </location>
</feature>
<dbReference type="PANTHER" id="PTHR45815:SF3">
    <property type="entry name" value="PROTEIN DISULFIDE-ISOMERASE A6"/>
    <property type="match status" value="1"/>
</dbReference>
<evidence type="ECO:0000313" key="6">
    <source>
        <dbReference type="Proteomes" id="UP000007800"/>
    </source>
</evidence>
<dbReference type="AlphaFoldDB" id="C5LE09"/>
<dbReference type="PROSITE" id="PS51352">
    <property type="entry name" value="THIOREDOXIN_2"/>
    <property type="match status" value="1"/>
</dbReference>
<dbReference type="InterPro" id="IPR017937">
    <property type="entry name" value="Thioredoxin_CS"/>
</dbReference>
<dbReference type="GeneID" id="9050571"/>
<dbReference type="GO" id="GO:0015035">
    <property type="term" value="F:protein-disulfide reductase activity"/>
    <property type="evidence" value="ECO:0007669"/>
    <property type="project" value="TreeGrafter"/>
</dbReference>
<dbReference type="OrthoDB" id="72053at2759"/>
<keyword evidence="2" id="KW-1133">Transmembrane helix</keyword>
<feature type="region of interest" description="Disordered" evidence="1">
    <location>
        <begin position="221"/>
        <end position="251"/>
    </location>
</feature>
<dbReference type="RefSeq" id="XP_002773191.1">
    <property type="nucleotide sequence ID" value="XM_002773145.1"/>
</dbReference>
<keyword evidence="3" id="KW-0732">Signal</keyword>
<dbReference type="PANTHER" id="PTHR45815">
    <property type="entry name" value="PROTEIN DISULFIDE-ISOMERASE A6"/>
    <property type="match status" value="1"/>
</dbReference>
<sequence length="251" mass="27918">MLATKLFVLPIIPLLGILCNSITEAHEFRQGSKLRILTDETFEHDTQASTGSTTGPWFVMFYAPWCGHCQKLLPTWEDLADEMYGRVNVAAVDVMANTEVGSRFTIKRLPTLYMINQSKIYRYGGQRTLEALSKFASSPEVYATEATEAMDVPPPPSGLKHAWAQVERLIQSKFVTDHPIIVALCFSGSMFLLMAISAYALFLCTNVSDADAEAELRRQLKVEKNKQSGAPAEERTEGKASDDVSESKKEK</sequence>
<feature type="transmembrane region" description="Helical" evidence="2">
    <location>
        <begin position="180"/>
        <end position="202"/>
    </location>
</feature>
<reference evidence="5 6" key="1">
    <citation type="submission" date="2008-07" db="EMBL/GenBank/DDBJ databases">
        <authorList>
            <person name="El-Sayed N."/>
            <person name="Caler E."/>
            <person name="Inman J."/>
            <person name="Amedeo P."/>
            <person name="Hass B."/>
            <person name="Wortman J."/>
        </authorList>
    </citation>
    <scope>NUCLEOTIDE SEQUENCE [LARGE SCALE GENOMIC DNA]</scope>
    <source>
        <strain evidence="6">ATCC 50983 / TXsc</strain>
    </source>
</reference>
<dbReference type="EMBL" id="GG681098">
    <property type="protein sequence ID" value="EER05007.1"/>
    <property type="molecule type" value="Genomic_DNA"/>
</dbReference>
<feature type="domain" description="Thioredoxin" evidence="4">
    <location>
        <begin position="28"/>
        <end position="141"/>
    </location>
</feature>
<keyword evidence="6" id="KW-1185">Reference proteome</keyword>
<dbReference type="SUPFAM" id="SSF52833">
    <property type="entry name" value="Thioredoxin-like"/>
    <property type="match status" value="1"/>
</dbReference>
<organism evidence="6">
    <name type="scientific">Perkinsus marinus (strain ATCC 50983 / TXsc)</name>
    <dbReference type="NCBI Taxonomy" id="423536"/>
    <lineage>
        <taxon>Eukaryota</taxon>
        <taxon>Sar</taxon>
        <taxon>Alveolata</taxon>
        <taxon>Perkinsozoa</taxon>
        <taxon>Perkinsea</taxon>
        <taxon>Perkinsida</taxon>
        <taxon>Perkinsidae</taxon>
        <taxon>Perkinsus</taxon>
    </lineage>
</organism>
<proteinExistence type="predicted"/>
<evidence type="ECO:0000256" key="1">
    <source>
        <dbReference type="SAM" id="MobiDB-lite"/>
    </source>
</evidence>
<dbReference type="CDD" id="cd02961">
    <property type="entry name" value="PDI_a_family"/>
    <property type="match status" value="1"/>
</dbReference>
<evidence type="ECO:0000313" key="5">
    <source>
        <dbReference type="EMBL" id="EER05007.1"/>
    </source>
</evidence>
<dbReference type="PROSITE" id="PS00194">
    <property type="entry name" value="THIOREDOXIN_1"/>
    <property type="match status" value="1"/>
</dbReference>
<dbReference type="InParanoid" id="C5LE09"/>
<dbReference type="GO" id="GO:0005788">
    <property type="term" value="C:endoplasmic reticulum lumen"/>
    <property type="evidence" value="ECO:0007669"/>
    <property type="project" value="TreeGrafter"/>
</dbReference>
<dbReference type="InterPro" id="IPR036249">
    <property type="entry name" value="Thioredoxin-like_sf"/>
</dbReference>
<feature type="chain" id="PRO_5002953058" evidence="3">
    <location>
        <begin position="26"/>
        <end position="251"/>
    </location>
</feature>
<evidence type="ECO:0000259" key="4">
    <source>
        <dbReference type="PROSITE" id="PS51352"/>
    </source>
</evidence>
<dbReference type="OMA" id="GCHRIVK"/>
<dbReference type="GO" id="GO:0034976">
    <property type="term" value="P:response to endoplasmic reticulum stress"/>
    <property type="evidence" value="ECO:0007669"/>
    <property type="project" value="TreeGrafter"/>
</dbReference>
<protein>
    <submittedName>
        <fullName evidence="5">Thioredoxin domain-containing protein 1, putative</fullName>
    </submittedName>
</protein>
<keyword evidence="2" id="KW-0472">Membrane</keyword>
<evidence type="ECO:0000256" key="3">
    <source>
        <dbReference type="SAM" id="SignalP"/>
    </source>
</evidence>
<name>C5LE09_PERM5</name>
<dbReference type="InterPro" id="IPR013766">
    <property type="entry name" value="Thioredoxin_domain"/>
</dbReference>
<accession>C5LE09</accession>
<dbReference type="Proteomes" id="UP000007800">
    <property type="component" value="Unassembled WGS sequence"/>
</dbReference>
<dbReference type="Gene3D" id="3.40.30.10">
    <property type="entry name" value="Glutaredoxin"/>
    <property type="match status" value="1"/>
</dbReference>
<dbReference type="Pfam" id="PF00085">
    <property type="entry name" value="Thioredoxin"/>
    <property type="match status" value="1"/>
</dbReference>
<keyword evidence="2" id="KW-0812">Transmembrane</keyword>
<gene>
    <name evidence="5" type="ORF">Pmar_PMAR009182</name>
</gene>
<dbReference type="FunCoup" id="C5LE09">
    <property type="interactions" value="109"/>
</dbReference>